<dbReference type="HOGENOM" id="CLU_1164289_0_0_9"/>
<dbReference type="AlphaFoldDB" id="U5MWT5"/>
<gene>
    <name evidence="3" type="ORF">CLSA_c29150</name>
</gene>
<keyword evidence="2" id="KW-0472">Membrane</keyword>
<dbReference type="EMBL" id="CP006721">
    <property type="protein sequence ID" value="AGX43882.1"/>
    <property type="molecule type" value="Genomic_DNA"/>
</dbReference>
<feature type="transmembrane region" description="Helical" evidence="2">
    <location>
        <begin position="219"/>
        <end position="237"/>
    </location>
</feature>
<reference evidence="3 4" key="1">
    <citation type="journal article" date="2013" name="Genome Announc.">
        <title>Complete Genome Sequence of the Solvent Producer Clostridium saccharobutylicum NCP262 (DSM 13864).</title>
        <authorList>
            <person name="Poehlein A."/>
            <person name="Hartwich K."/>
            <person name="Krabben P."/>
            <person name="Ehrenreich A."/>
            <person name="Liebl W."/>
            <person name="Durre P."/>
            <person name="Gottschalk G."/>
            <person name="Daniel R."/>
        </authorList>
    </citation>
    <scope>NUCLEOTIDE SEQUENCE [LARGE SCALE GENOMIC DNA]</scope>
    <source>
        <strain evidence="3">DSM 13864</strain>
    </source>
</reference>
<evidence type="ECO:0000256" key="1">
    <source>
        <dbReference type="SAM" id="Coils"/>
    </source>
</evidence>
<keyword evidence="2" id="KW-0812">Transmembrane</keyword>
<dbReference type="GeneID" id="55475302"/>
<evidence type="ECO:0000256" key="2">
    <source>
        <dbReference type="SAM" id="Phobius"/>
    </source>
</evidence>
<name>U5MWT5_CLOSA</name>
<dbReference type="Gene3D" id="1.10.10.10">
    <property type="entry name" value="Winged helix-like DNA-binding domain superfamily/Winged helix DNA-binding domain"/>
    <property type="match status" value="1"/>
</dbReference>
<proteinExistence type="predicted"/>
<keyword evidence="2" id="KW-1133">Transmembrane helix</keyword>
<dbReference type="Proteomes" id="UP000017118">
    <property type="component" value="Chromosome"/>
</dbReference>
<evidence type="ECO:0000313" key="3">
    <source>
        <dbReference type="EMBL" id="AGX43882.1"/>
    </source>
</evidence>
<dbReference type="InterPro" id="IPR036390">
    <property type="entry name" value="WH_DNA-bd_sf"/>
</dbReference>
<dbReference type="InterPro" id="IPR036388">
    <property type="entry name" value="WH-like_DNA-bd_sf"/>
</dbReference>
<protein>
    <submittedName>
        <fullName evidence="3">Uncharacterized protein</fullName>
    </submittedName>
</protein>
<keyword evidence="4" id="KW-1185">Reference proteome</keyword>
<dbReference type="OrthoDB" id="9990955at2"/>
<feature type="transmembrane region" description="Helical" evidence="2">
    <location>
        <begin position="188"/>
        <end position="212"/>
    </location>
</feature>
<accession>U5MWT5</accession>
<feature type="transmembrane region" description="Helical" evidence="2">
    <location>
        <begin position="148"/>
        <end position="168"/>
    </location>
</feature>
<dbReference type="SUPFAM" id="SSF46785">
    <property type="entry name" value="Winged helix' DNA-binding domain"/>
    <property type="match status" value="1"/>
</dbReference>
<sequence>MEKLKLAKLEDILGYLYSIDEWTDIATLSLSFSYTKSTMISRINQLVSYGYVKEKIEGKFYNYHITDLGKEYIQKYAIKVQPREELKHIELQYEPVKRANETLMEIEKIKNNLDKQIEEVDKIKLNVDRKAEELEKEIKKLKSATEKFYGRIGEIITLLIASISIIVFNIKVMDTTKIDFSKGYREAFLNIMAIDLPMIVLLVVATALFHYIVGKQLGIKKLIIPIILIIVCGVALIM</sequence>
<organism evidence="3 4">
    <name type="scientific">Clostridium saccharobutylicum DSM 13864</name>
    <dbReference type="NCBI Taxonomy" id="1345695"/>
    <lineage>
        <taxon>Bacteria</taxon>
        <taxon>Bacillati</taxon>
        <taxon>Bacillota</taxon>
        <taxon>Clostridia</taxon>
        <taxon>Eubacteriales</taxon>
        <taxon>Clostridiaceae</taxon>
        <taxon>Clostridium</taxon>
    </lineage>
</organism>
<evidence type="ECO:0000313" key="4">
    <source>
        <dbReference type="Proteomes" id="UP000017118"/>
    </source>
</evidence>
<dbReference type="eggNOG" id="ENOG502ZWHP">
    <property type="taxonomic scope" value="Bacteria"/>
</dbReference>
<keyword evidence="1" id="KW-0175">Coiled coil</keyword>
<dbReference type="PATRIC" id="fig|1345695.10.peg.997"/>
<dbReference type="RefSeq" id="WP_022747027.1">
    <property type="nucleotide sequence ID" value="NC_022571.1"/>
</dbReference>
<dbReference type="KEGG" id="csb:CLSA_c29150"/>
<feature type="coiled-coil region" evidence="1">
    <location>
        <begin position="96"/>
        <end position="151"/>
    </location>
</feature>